<keyword evidence="3" id="KW-1185">Reference proteome</keyword>
<reference evidence="3" key="1">
    <citation type="journal article" date="2016" name="Nat. Biotechnol.">
        <title>Sequencing wild and cultivated cassava and related species reveals extensive interspecific hybridization and genetic diversity.</title>
        <authorList>
            <person name="Bredeson J.V."/>
            <person name="Lyons J.B."/>
            <person name="Prochnik S.E."/>
            <person name="Wu G.A."/>
            <person name="Ha C.M."/>
            <person name="Edsinger-Gonzales E."/>
            <person name="Grimwood J."/>
            <person name="Schmutz J."/>
            <person name="Rabbi I.Y."/>
            <person name="Egesi C."/>
            <person name="Nauluvula P."/>
            <person name="Lebot V."/>
            <person name="Ndunguru J."/>
            <person name="Mkamilo G."/>
            <person name="Bart R.S."/>
            <person name="Setter T.L."/>
            <person name="Gleadow R.M."/>
            <person name="Kulakow P."/>
            <person name="Ferguson M.E."/>
            <person name="Rounsley S."/>
            <person name="Rokhsar D.S."/>
        </authorList>
    </citation>
    <scope>NUCLEOTIDE SEQUENCE [LARGE SCALE GENOMIC DNA]</scope>
    <source>
        <strain evidence="3">cv. AM560-2</strain>
    </source>
</reference>
<dbReference type="AlphaFoldDB" id="A0A2C9VDU3"/>
<evidence type="ECO:0000256" key="1">
    <source>
        <dbReference type="SAM" id="MobiDB-lite"/>
    </source>
</evidence>
<dbReference type="PANTHER" id="PTHR38223">
    <property type="match status" value="1"/>
</dbReference>
<feature type="region of interest" description="Disordered" evidence="1">
    <location>
        <begin position="26"/>
        <end position="49"/>
    </location>
</feature>
<protein>
    <submittedName>
        <fullName evidence="2">Uncharacterized protein</fullName>
    </submittedName>
</protein>
<dbReference type="PANTHER" id="PTHR38223:SF4">
    <property type="match status" value="1"/>
</dbReference>
<proteinExistence type="predicted"/>
<organism evidence="2 3">
    <name type="scientific">Manihot esculenta</name>
    <name type="common">Cassava</name>
    <name type="synonym">Jatropha manihot</name>
    <dbReference type="NCBI Taxonomy" id="3983"/>
    <lineage>
        <taxon>Eukaryota</taxon>
        <taxon>Viridiplantae</taxon>
        <taxon>Streptophyta</taxon>
        <taxon>Embryophyta</taxon>
        <taxon>Tracheophyta</taxon>
        <taxon>Spermatophyta</taxon>
        <taxon>Magnoliopsida</taxon>
        <taxon>eudicotyledons</taxon>
        <taxon>Gunneridae</taxon>
        <taxon>Pentapetalae</taxon>
        <taxon>rosids</taxon>
        <taxon>fabids</taxon>
        <taxon>Malpighiales</taxon>
        <taxon>Euphorbiaceae</taxon>
        <taxon>Crotonoideae</taxon>
        <taxon>Manihoteae</taxon>
        <taxon>Manihot</taxon>
    </lineage>
</organism>
<comment type="caution">
    <text evidence="2">The sequence shown here is derived from an EMBL/GenBank/DDBJ whole genome shotgun (WGS) entry which is preliminary data.</text>
</comment>
<gene>
    <name evidence="2" type="ORF">MANES_08G055300v8</name>
</gene>
<dbReference type="EMBL" id="CM004394">
    <property type="protein sequence ID" value="OAY43263.1"/>
    <property type="molecule type" value="Genomic_DNA"/>
</dbReference>
<dbReference type="Gramene" id="Manes.08G055300.1.v8.1">
    <property type="protein sequence ID" value="Manes.08G055300.1.v8.1.CDS.1"/>
    <property type="gene ID" value="Manes.08G055300.v8.1"/>
</dbReference>
<feature type="compositionally biased region" description="Basic and acidic residues" evidence="1">
    <location>
        <begin position="37"/>
        <end position="47"/>
    </location>
</feature>
<evidence type="ECO:0000313" key="2">
    <source>
        <dbReference type="EMBL" id="OAY43263.1"/>
    </source>
</evidence>
<sequence>MAGLQQYYFFPTDFFYPRPQSVRVDTAQKSGLPLQIQKRDTSDDRQHSTSLSLVLSTNNHTNKASAAINKSRST</sequence>
<name>A0A2C9VDU3_MANES</name>
<evidence type="ECO:0000313" key="3">
    <source>
        <dbReference type="Proteomes" id="UP000091857"/>
    </source>
</evidence>
<accession>A0A2C9VDU3</accession>
<dbReference type="Proteomes" id="UP000091857">
    <property type="component" value="Chromosome 8"/>
</dbReference>